<dbReference type="OrthoDB" id="361963at2759"/>
<dbReference type="Pfam" id="PF01926">
    <property type="entry name" value="MMR_HSR1"/>
    <property type="match status" value="1"/>
</dbReference>
<evidence type="ECO:0000259" key="4">
    <source>
        <dbReference type="Pfam" id="PF01926"/>
    </source>
</evidence>
<dbReference type="RefSeq" id="XP_004830667.1">
    <property type="nucleotide sequence ID" value="XM_004830610.1"/>
</dbReference>
<dbReference type="InterPro" id="IPR027417">
    <property type="entry name" value="P-loop_NTPase"/>
</dbReference>
<keyword evidence="2" id="KW-0342">GTP-binding</keyword>
<keyword evidence="6" id="KW-1185">Reference proteome</keyword>
<evidence type="ECO:0000256" key="3">
    <source>
        <dbReference type="SAM" id="MobiDB-lite"/>
    </source>
</evidence>
<evidence type="ECO:0000313" key="5">
    <source>
        <dbReference type="EMBL" id="AFZ81001.1"/>
    </source>
</evidence>
<gene>
    <name evidence="5" type="ORF">BEWA_004090</name>
</gene>
<accession>L0B185</accession>
<dbReference type="KEGG" id="beq:BEWA_004090"/>
<dbReference type="eggNOG" id="KOG2484">
    <property type="taxonomic scope" value="Eukaryota"/>
</dbReference>
<keyword evidence="1" id="KW-0547">Nucleotide-binding</keyword>
<evidence type="ECO:0000256" key="1">
    <source>
        <dbReference type="ARBA" id="ARBA00022741"/>
    </source>
</evidence>
<dbReference type="GO" id="GO:0032543">
    <property type="term" value="P:mitochondrial translation"/>
    <property type="evidence" value="ECO:0007669"/>
    <property type="project" value="TreeGrafter"/>
</dbReference>
<dbReference type="VEuPathDB" id="PiroplasmaDB:BEWA_004090"/>
<dbReference type="EMBL" id="CP001670">
    <property type="protein sequence ID" value="AFZ81001.1"/>
    <property type="molecule type" value="Genomic_DNA"/>
</dbReference>
<sequence>MNFKLLVYPFLCCTYRRDRVNRPHVLSAHEVSHNDHSHGDLEELPEVVTSSDVAATAKCEVLIEPNPADEGIKVSDFENLESEREILIPYIVDYPLNRVIQDEELTRDQAARLLLDDCGFFGASGPQELRSTRDVHLVTSVEKKRPAKKEEQPVGDTGPVAAPKEQEIPPAFQDYQDATPKDVKIKRPLEFSSDLTSYDLALDTGSPVWHSLATKSLHESASKVDIANDSEYKLKSAEDAEAIRKKYVIGRARIHWFPRYFHKSLSDLYEWIEKVDIILDVRDARIPYVSDSDFLINVYNNMFTHKPKILVYTHKDQASVRGCEDWARYYRIKEFRNYKLFNKNIENENEQKPFAPCVFVNGRLGGKSLITLKKLIYKMCARVNERRIRKGFEKRPLRAIVLGLPNIGKSALINRLIGRRKSDSYNSPGVTREIKWVRLRPDEYTEAVHKIIDCVDTPGILPPNLYHLCDMAKGKNKLLGRLYYDLEDNIPGGYSKSGIDAKSQKIERNVFLLAAANQIIEGAYDNSEAAQILMEQMFQTFSKNPSYIDMARITKRFPFMRRYLDILKTRTHREHLFEDLAYDFLDTLAVRNFAGESNAAASRILTDFRKGYIGSSTLQVPPPIEVFEEFTQSKQQVKISAEACKSPIPSTAPEYTEYSHGLYYGW</sequence>
<evidence type="ECO:0000256" key="2">
    <source>
        <dbReference type="ARBA" id="ARBA00023134"/>
    </source>
</evidence>
<dbReference type="STRING" id="1537102.L0B185"/>
<dbReference type="PANTHER" id="PTHR45782">
    <property type="entry name" value="MITOCHONDRIAL RIBOSOME-ASSOCIATED GTPASE 1"/>
    <property type="match status" value="1"/>
</dbReference>
<dbReference type="CDD" id="cd01856">
    <property type="entry name" value="YlqF"/>
    <property type="match status" value="1"/>
</dbReference>
<feature type="compositionally biased region" description="Basic and acidic residues" evidence="3">
    <location>
        <begin position="140"/>
        <end position="152"/>
    </location>
</feature>
<dbReference type="PANTHER" id="PTHR45782:SF4">
    <property type="entry name" value="MITOCHONDRIAL RIBOSOME-ASSOCIATED GTPASE 1"/>
    <property type="match status" value="1"/>
</dbReference>
<organism evidence="5 6">
    <name type="scientific">Theileria equi strain WA</name>
    <dbReference type="NCBI Taxonomy" id="1537102"/>
    <lineage>
        <taxon>Eukaryota</taxon>
        <taxon>Sar</taxon>
        <taxon>Alveolata</taxon>
        <taxon>Apicomplexa</taxon>
        <taxon>Aconoidasida</taxon>
        <taxon>Piroplasmida</taxon>
        <taxon>Theileriidae</taxon>
        <taxon>Theileria</taxon>
    </lineage>
</organism>
<proteinExistence type="predicted"/>
<dbReference type="InterPro" id="IPR006073">
    <property type="entry name" value="GTP-bd"/>
</dbReference>
<evidence type="ECO:0000313" key="6">
    <source>
        <dbReference type="Proteomes" id="UP000031512"/>
    </source>
</evidence>
<feature type="domain" description="G" evidence="4">
    <location>
        <begin position="399"/>
        <end position="462"/>
    </location>
</feature>
<dbReference type="GO" id="GO:0005525">
    <property type="term" value="F:GTP binding"/>
    <property type="evidence" value="ECO:0007669"/>
    <property type="project" value="UniProtKB-KW"/>
</dbReference>
<dbReference type="GeneID" id="15805707"/>
<feature type="region of interest" description="Disordered" evidence="3">
    <location>
        <begin position="140"/>
        <end position="164"/>
    </location>
</feature>
<dbReference type="AlphaFoldDB" id="L0B185"/>
<dbReference type="SUPFAM" id="SSF52540">
    <property type="entry name" value="P-loop containing nucleoside triphosphate hydrolases"/>
    <property type="match status" value="1"/>
</dbReference>
<dbReference type="GO" id="GO:0003924">
    <property type="term" value="F:GTPase activity"/>
    <property type="evidence" value="ECO:0007669"/>
    <property type="project" value="TreeGrafter"/>
</dbReference>
<reference evidence="5 6" key="1">
    <citation type="journal article" date="2012" name="BMC Genomics">
        <title>Comparative genomic analysis and phylogenetic position of Theileria equi.</title>
        <authorList>
            <person name="Kappmeyer L.S."/>
            <person name="Thiagarajan M."/>
            <person name="Herndon D.R."/>
            <person name="Ramsay J.D."/>
            <person name="Caler E."/>
            <person name="Djikeng A."/>
            <person name="Gillespie J.J."/>
            <person name="Lau A.O."/>
            <person name="Roalson E.H."/>
            <person name="Silva J.C."/>
            <person name="Silva M.G."/>
            <person name="Suarez C.E."/>
            <person name="Ueti M.W."/>
            <person name="Nene V.M."/>
            <person name="Mealey R.H."/>
            <person name="Knowles D.P."/>
            <person name="Brayton K.A."/>
        </authorList>
    </citation>
    <scope>NUCLEOTIDE SEQUENCE [LARGE SCALE GENOMIC DNA]</scope>
    <source>
        <strain evidence="5 6">WA</strain>
    </source>
</reference>
<dbReference type="Proteomes" id="UP000031512">
    <property type="component" value="Chromosome 3"/>
</dbReference>
<dbReference type="Gene3D" id="3.40.50.300">
    <property type="entry name" value="P-loop containing nucleotide triphosphate hydrolases"/>
    <property type="match status" value="1"/>
</dbReference>
<dbReference type="GO" id="GO:0005739">
    <property type="term" value="C:mitochondrion"/>
    <property type="evidence" value="ECO:0007669"/>
    <property type="project" value="TreeGrafter"/>
</dbReference>
<name>L0B185_THEEQ</name>
<protein>
    <recommendedName>
        <fullName evidence="4">G domain-containing protein</fullName>
    </recommendedName>
</protein>